<evidence type="ECO:0000313" key="6">
    <source>
        <dbReference type="Proteomes" id="UP000242525"/>
    </source>
</evidence>
<dbReference type="Pfam" id="PF13424">
    <property type="entry name" value="TPR_12"/>
    <property type="match status" value="1"/>
</dbReference>
<dbReference type="InterPro" id="IPR019734">
    <property type="entry name" value="TPR_rpt"/>
</dbReference>
<dbReference type="GO" id="GO:0006368">
    <property type="term" value="P:transcription elongation by RNA polymerase II"/>
    <property type="evidence" value="ECO:0007669"/>
    <property type="project" value="TreeGrafter"/>
</dbReference>
<dbReference type="PROSITE" id="PS50005">
    <property type="entry name" value="TPR"/>
    <property type="match status" value="4"/>
</dbReference>
<dbReference type="GO" id="GO:0016593">
    <property type="term" value="C:Cdc73/Paf1 complex"/>
    <property type="evidence" value="ECO:0007669"/>
    <property type="project" value="TreeGrafter"/>
</dbReference>
<evidence type="ECO:0000256" key="1">
    <source>
        <dbReference type="ARBA" id="ARBA00022737"/>
    </source>
</evidence>
<dbReference type="SUPFAM" id="SSF48452">
    <property type="entry name" value="TPR-like"/>
    <property type="match status" value="3"/>
</dbReference>
<evidence type="ECO:0000313" key="5">
    <source>
        <dbReference type="EMBL" id="CDO55416.1"/>
    </source>
</evidence>
<organism evidence="5 6">
    <name type="scientific">Geotrichum candidum</name>
    <name type="common">Oospora lactis</name>
    <name type="synonym">Dipodascus geotrichum</name>
    <dbReference type="NCBI Taxonomy" id="1173061"/>
    <lineage>
        <taxon>Eukaryota</taxon>
        <taxon>Fungi</taxon>
        <taxon>Dikarya</taxon>
        <taxon>Ascomycota</taxon>
        <taxon>Saccharomycotina</taxon>
        <taxon>Dipodascomycetes</taxon>
        <taxon>Dipodascales</taxon>
        <taxon>Dipodascaceae</taxon>
        <taxon>Geotrichum</taxon>
    </lineage>
</organism>
<protein>
    <submittedName>
        <fullName evidence="5">Similar to Saccharomyces cerevisiae YOL145C CTR9 Component of the Paf1p complex</fullName>
    </submittedName>
</protein>
<keyword evidence="6" id="KW-1185">Reference proteome</keyword>
<dbReference type="PANTHER" id="PTHR14027:SF2">
    <property type="entry name" value="RNA POLYMERASE-ASSOCIATED PROTEIN CTR9 HOMOLOG"/>
    <property type="match status" value="1"/>
</dbReference>
<feature type="repeat" description="TPR" evidence="3">
    <location>
        <begin position="479"/>
        <end position="512"/>
    </location>
</feature>
<reference evidence="5" key="1">
    <citation type="submission" date="2014-03" db="EMBL/GenBank/DDBJ databases">
        <authorList>
            <person name="Casaregola S."/>
        </authorList>
    </citation>
    <scope>NUCLEOTIDE SEQUENCE [LARGE SCALE GENOMIC DNA]</scope>
    <source>
        <strain evidence="5">CLIB 918</strain>
    </source>
</reference>
<feature type="repeat" description="TPR" evidence="3">
    <location>
        <begin position="755"/>
        <end position="788"/>
    </location>
</feature>
<comment type="caution">
    <text evidence="5">The sequence shown here is derived from an EMBL/GenBank/DDBJ whole genome shotgun (WGS) entry which is preliminary data.</text>
</comment>
<keyword evidence="2 3" id="KW-0802">TPR repeat</keyword>
<dbReference type="STRING" id="1173061.A0A0J9XET4"/>
<sequence length="1055" mass="120482">MEEYQEESLNPNILEIPLLGDEAVTLDLVNDLADDPSDLCVLLENEKCEREYWLAIGTAYARNGQIDNAIEVISKGLEASIIHDENDKIPFYSCLVWLYIRQVREAPNKLTEEMASKGMKSKSDYHALATSFANKAFPLDKQWSVNVLARGALSSVVGNFDSSLSAYDSILQQSVNANLFANLGKARFLYHKKNYRGALKLYQTVLRSRDNFNPDPRIGIGLCFWHLNQKTMALAAWERALELNPTSVPVNTLLGLYWMDEAVKDVYSPSFVENYKKAINYTQAAYKSNPNYPAADLILANYLFSKKDTKSVIKLSERAIAYSDVPSIISEAYFWIGRAHHNVNDFEDALKYYKLAEQHNKSNILPRIGKGLVEMAQGSPEALLTFEKIVAEHPKSTEALFLLALLYVQRSNRDKQKKVQAVSLLERFIRLCKEQDESPPIEALLTLAKMTEDKNSTTSLNTLNEVIQLLTLQDVPVYPELYNNIGVLHYGKGSYDSARTFFEKALEALKDSPEKNNIKITIDYNIARLEDASGNTELAFKLYNEILEKYPDYLDARIRTTYLALALNEADSADKVKALMEDHGNNLEVRALYGWYLRRIKKPPAKNLSEDIEQKHYKHSLVDYDKHDTYSLIGLGNLYLSIAREIRVNSSADAEKKEKTYFKAAELFDKALQIDGSNAYAAQGVAIILAETKRAEIALPIFGKVRETLNDISIYINMGDCLVELKEYSKAIECYEIAQQRFGKQNDAQLMTLLGRAWYARGMRERNLVALKQALKYSEKAMELSPENASFKFNVAFVKFQIASFVQKSSENLRTIEDIESATKGLVEAIDLLKVVSTAKYPPYPPSDLEQRAIMGQNTILKQLERALEEQKEYESKTQDKLEQGRKIREAERMKLEEEQRKKREAEEARQRALDEERKQLQEQAREWTEQQIQERMETEKLHEEEKETKKRNGTKEPRSRKKKDGEEGAKKSSRKRKDFKSTSDVESSDFDSEPEAEGSPNNDLFGDEDEESAKETDDEDTTAAKKRSASPEEAEHETIKKRRVNQIDDDEDDE</sequence>
<dbReference type="GO" id="GO:0000993">
    <property type="term" value="F:RNA polymerase II complex binding"/>
    <property type="evidence" value="ECO:0007669"/>
    <property type="project" value="TreeGrafter"/>
</dbReference>
<dbReference type="InterPro" id="IPR031101">
    <property type="entry name" value="Ctr9"/>
</dbReference>
<evidence type="ECO:0000256" key="2">
    <source>
        <dbReference type="ARBA" id="ARBA00022803"/>
    </source>
</evidence>
<evidence type="ECO:0000256" key="4">
    <source>
        <dbReference type="SAM" id="MobiDB-lite"/>
    </source>
</evidence>
<feature type="compositionally biased region" description="Acidic residues" evidence="4">
    <location>
        <begin position="1006"/>
        <end position="1022"/>
    </location>
</feature>
<feature type="repeat" description="TPR" evidence="3">
    <location>
        <begin position="330"/>
        <end position="363"/>
    </location>
</feature>
<dbReference type="Proteomes" id="UP000242525">
    <property type="component" value="Unassembled WGS sequence"/>
</dbReference>
<proteinExistence type="predicted"/>
<dbReference type="Gene3D" id="1.25.40.10">
    <property type="entry name" value="Tetratricopeptide repeat domain"/>
    <property type="match status" value="4"/>
</dbReference>
<name>A0A0J9XET4_GEOCN</name>
<feature type="compositionally biased region" description="Acidic residues" evidence="4">
    <location>
        <begin position="987"/>
        <end position="997"/>
    </location>
</feature>
<accession>A0A0J9XET4</accession>
<evidence type="ECO:0000256" key="3">
    <source>
        <dbReference type="PROSITE-ProRule" id="PRU00339"/>
    </source>
</evidence>
<feature type="compositionally biased region" description="Basic and acidic residues" evidence="4">
    <location>
        <begin position="893"/>
        <end position="971"/>
    </location>
</feature>
<gene>
    <name evidence="5" type="ORF">BN980_GECA11s00824g</name>
</gene>
<dbReference type="InterPro" id="IPR011990">
    <property type="entry name" value="TPR-like_helical_dom_sf"/>
</dbReference>
<dbReference type="AlphaFoldDB" id="A0A0J9XET4"/>
<dbReference type="GO" id="GO:0006355">
    <property type="term" value="P:regulation of DNA-templated transcription"/>
    <property type="evidence" value="ECO:0007669"/>
    <property type="project" value="InterPro"/>
</dbReference>
<dbReference type="PANTHER" id="PTHR14027">
    <property type="entry name" value="RNA POLYMERASE-ASSOCIATED PROTEIN CTR9"/>
    <property type="match status" value="1"/>
</dbReference>
<dbReference type="SMART" id="SM00028">
    <property type="entry name" value="TPR"/>
    <property type="match status" value="9"/>
</dbReference>
<dbReference type="OrthoDB" id="343875at2759"/>
<dbReference type="EMBL" id="CCBN010000011">
    <property type="protein sequence ID" value="CDO55416.1"/>
    <property type="molecule type" value="Genomic_DNA"/>
</dbReference>
<dbReference type="Pfam" id="PF13181">
    <property type="entry name" value="TPR_8"/>
    <property type="match status" value="3"/>
</dbReference>
<feature type="region of interest" description="Disordered" evidence="4">
    <location>
        <begin position="893"/>
        <end position="1055"/>
    </location>
</feature>
<keyword evidence="1" id="KW-0677">Repeat</keyword>
<feature type="repeat" description="TPR" evidence="3">
    <location>
        <begin position="214"/>
        <end position="247"/>
    </location>
</feature>